<proteinExistence type="predicted"/>
<feature type="compositionally biased region" description="Pro residues" evidence="2">
    <location>
        <begin position="1"/>
        <end position="10"/>
    </location>
</feature>
<name>A0AAE0DMU1_9LECA</name>
<feature type="region of interest" description="Disordered" evidence="2">
    <location>
        <begin position="42"/>
        <end position="61"/>
    </location>
</feature>
<sequence>MLPTQAPPTPQKSQHAEHRPKSGYSGPMDEWFASHGVNTVYTQTEDDDPATGSPTTLSITASGHFSEPLEEPLFSSNDDSSFKLFIASWQSFFSELGKVLWYLGAWVAPWLTTTGGAWYLQQREIWDLRTIAQAKQARTLLLQQEHDRLEGTNRQLIESCREQEETIATERESSKLLRNKLDTAQAKNKRMVQALVKVLAKARNTIKCTVRAQAKTLAEERAENERKSKDYEDQIAELREKLEIFKDLFSRCTCSQSLKLFGTSLAIGVVQEADYIFTINGLKQTAGELTRDLQDANRDRKRYRIQLDSLYSERSRLQDQLDMFPRNEINRLEARIEVIREDEKIMKEDLEMRLGWRSDEVEDLKEENARLKETLAERAVILSNDNAGSQSQDHQDADLVRDLIAEQEKQTKVIDEFRAENARLKQKGSEEQYPPSDHISSDHSSERGQDEDGTSDGVKALAKNPTVIALIEKLEMEQARAHSLEQKVEELIVHLEVLQVKDSEKDDRVMVKELSTGWTSGATG</sequence>
<keyword evidence="1" id="KW-0175">Coiled coil</keyword>
<feature type="coiled-coil region" evidence="1">
    <location>
        <begin position="214"/>
        <end position="248"/>
    </location>
</feature>
<evidence type="ECO:0000313" key="3">
    <source>
        <dbReference type="EMBL" id="KAK3172858.1"/>
    </source>
</evidence>
<feature type="coiled-coil region" evidence="1">
    <location>
        <begin position="467"/>
        <end position="501"/>
    </location>
</feature>
<accession>A0AAE0DMU1</accession>
<dbReference type="EMBL" id="JASNWA010000007">
    <property type="protein sequence ID" value="KAK3172858.1"/>
    <property type="molecule type" value="Genomic_DNA"/>
</dbReference>
<dbReference type="AlphaFoldDB" id="A0AAE0DMU1"/>
<feature type="region of interest" description="Disordered" evidence="2">
    <location>
        <begin position="1"/>
        <end position="27"/>
    </location>
</feature>
<keyword evidence="4" id="KW-1185">Reference proteome</keyword>
<reference evidence="3" key="1">
    <citation type="submission" date="2022-11" db="EMBL/GenBank/DDBJ databases">
        <title>Chromosomal genome sequence assembly and mating type (MAT) locus characterization of the leprose asexual lichenized fungus Lepraria neglecta (Nyl.) Erichsen.</title>
        <authorList>
            <person name="Allen J.L."/>
            <person name="Pfeffer B."/>
        </authorList>
    </citation>
    <scope>NUCLEOTIDE SEQUENCE</scope>
    <source>
        <strain evidence="3">Allen 5258</strain>
    </source>
</reference>
<gene>
    <name evidence="3" type="ORF">OEA41_006183</name>
</gene>
<feature type="compositionally biased region" description="Polar residues" evidence="2">
    <location>
        <begin position="52"/>
        <end position="61"/>
    </location>
</feature>
<feature type="coiled-coil region" evidence="1">
    <location>
        <begin position="279"/>
        <end position="349"/>
    </location>
</feature>
<organism evidence="3 4">
    <name type="scientific">Lepraria neglecta</name>
    <dbReference type="NCBI Taxonomy" id="209136"/>
    <lineage>
        <taxon>Eukaryota</taxon>
        <taxon>Fungi</taxon>
        <taxon>Dikarya</taxon>
        <taxon>Ascomycota</taxon>
        <taxon>Pezizomycotina</taxon>
        <taxon>Lecanoromycetes</taxon>
        <taxon>OSLEUM clade</taxon>
        <taxon>Lecanoromycetidae</taxon>
        <taxon>Lecanorales</taxon>
        <taxon>Lecanorineae</taxon>
        <taxon>Stereocaulaceae</taxon>
        <taxon>Lepraria</taxon>
    </lineage>
</organism>
<comment type="caution">
    <text evidence="3">The sequence shown here is derived from an EMBL/GenBank/DDBJ whole genome shotgun (WGS) entry which is preliminary data.</text>
</comment>
<feature type="region of interest" description="Disordered" evidence="2">
    <location>
        <begin position="424"/>
        <end position="460"/>
    </location>
</feature>
<evidence type="ECO:0000256" key="2">
    <source>
        <dbReference type="SAM" id="MobiDB-lite"/>
    </source>
</evidence>
<dbReference type="Proteomes" id="UP001276659">
    <property type="component" value="Unassembled WGS sequence"/>
</dbReference>
<evidence type="ECO:0000313" key="4">
    <source>
        <dbReference type="Proteomes" id="UP001276659"/>
    </source>
</evidence>
<evidence type="ECO:0000256" key="1">
    <source>
        <dbReference type="SAM" id="Coils"/>
    </source>
</evidence>
<feature type="compositionally biased region" description="Basic and acidic residues" evidence="2">
    <location>
        <begin position="439"/>
        <end position="450"/>
    </location>
</feature>
<protein>
    <submittedName>
        <fullName evidence="3">Uncharacterized protein</fullName>
    </submittedName>
</protein>